<sequence length="240" mass="24645">MTLSAGTTRAVLLPGTGSDDEFVRAVFLEPLRAVGIHLHTPAPRPGARLAEHYLDELTRHAGEGPILAGGLSFGAHLAAEWALANPDRCAGLLLALPAWHGAPDEAPAALAAHASADAVAALGVPAALRAATEGIPDWLAAELRRSWPSYGAELATSLRVAARRAAPAAEALETLAIPTGLGGFRDDPVHPIAMAESWATRLPAATLRGTSIQAMATDRAALGRATVLAWLSALGGKPTD</sequence>
<dbReference type="SUPFAM" id="SSF53474">
    <property type="entry name" value="alpha/beta-Hydrolases"/>
    <property type="match status" value="1"/>
</dbReference>
<accession>A0A4R2QYE9</accession>
<name>A0A4R2QYE9_9PSEU</name>
<proteinExistence type="predicted"/>
<dbReference type="AlphaFoldDB" id="A0A4R2QYE9"/>
<keyword evidence="2" id="KW-1185">Reference proteome</keyword>
<evidence type="ECO:0000313" key="1">
    <source>
        <dbReference type="EMBL" id="TCP55223.1"/>
    </source>
</evidence>
<dbReference type="Gene3D" id="3.40.50.1820">
    <property type="entry name" value="alpha/beta hydrolase"/>
    <property type="match status" value="1"/>
</dbReference>
<dbReference type="Proteomes" id="UP000294911">
    <property type="component" value="Unassembled WGS sequence"/>
</dbReference>
<comment type="caution">
    <text evidence="1">The sequence shown here is derived from an EMBL/GenBank/DDBJ whole genome shotgun (WGS) entry which is preliminary data.</text>
</comment>
<gene>
    <name evidence="1" type="ORF">EV191_102435</name>
</gene>
<dbReference type="EMBL" id="SLXQ01000002">
    <property type="protein sequence ID" value="TCP55223.1"/>
    <property type="molecule type" value="Genomic_DNA"/>
</dbReference>
<organism evidence="1 2">
    <name type="scientific">Tamaricihabitans halophyticus</name>
    <dbReference type="NCBI Taxonomy" id="1262583"/>
    <lineage>
        <taxon>Bacteria</taxon>
        <taxon>Bacillati</taxon>
        <taxon>Actinomycetota</taxon>
        <taxon>Actinomycetes</taxon>
        <taxon>Pseudonocardiales</taxon>
        <taxon>Pseudonocardiaceae</taxon>
        <taxon>Tamaricihabitans</taxon>
    </lineage>
</organism>
<protein>
    <submittedName>
        <fullName evidence="1">Thioesterase domain-containing protein</fullName>
    </submittedName>
</protein>
<reference evidence="1 2" key="1">
    <citation type="submission" date="2019-03" db="EMBL/GenBank/DDBJ databases">
        <title>Genomic Encyclopedia of Type Strains, Phase IV (KMG-IV): sequencing the most valuable type-strain genomes for metagenomic binning, comparative biology and taxonomic classification.</title>
        <authorList>
            <person name="Goeker M."/>
        </authorList>
    </citation>
    <scope>NUCLEOTIDE SEQUENCE [LARGE SCALE GENOMIC DNA]</scope>
    <source>
        <strain evidence="1 2">DSM 45765</strain>
    </source>
</reference>
<dbReference type="RefSeq" id="WP_165912892.1">
    <property type="nucleotide sequence ID" value="NZ_SLXQ01000002.1"/>
</dbReference>
<dbReference type="InterPro" id="IPR029058">
    <property type="entry name" value="AB_hydrolase_fold"/>
</dbReference>
<evidence type="ECO:0000313" key="2">
    <source>
        <dbReference type="Proteomes" id="UP000294911"/>
    </source>
</evidence>